<dbReference type="AlphaFoldDB" id="A0A0E0MMU3"/>
<protein>
    <submittedName>
        <fullName evidence="2">Uncharacterized protein</fullName>
    </submittedName>
</protein>
<reference evidence="2" key="2">
    <citation type="submission" date="2018-05" db="EMBL/GenBank/DDBJ databases">
        <title>OpunRS2 (Oryza punctata Reference Sequence Version 2).</title>
        <authorList>
            <person name="Zhang J."/>
            <person name="Kudrna D."/>
            <person name="Lee S."/>
            <person name="Talag J."/>
            <person name="Welchert J."/>
            <person name="Wing R.A."/>
        </authorList>
    </citation>
    <scope>NUCLEOTIDE SEQUENCE [LARGE SCALE GENOMIC DNA]</scope>
</reference>
<keyword evidence="3" id="KW-1185">Reference proteome</keyword>
<organism evidence="2">
    <name type="scientific">Oryza punctata</name>
    <name type="common">Red rice</name>
    <dbReference type="NCBI Taxonomy" id="4537"/>
    <lineage>
        <taxon>Eukaryota</taxon>
        <taxon>Viridiplantae</taxon>
        <taxon>Streptophyta</taxon>
        <taxon>Embryophyta</taxon>
        <taxon>Tracheophyta</taxon>
        <taxon>Spermatophyta</taxon>
        <taxon>Magnoliopsida</taxon>
        <taxon>Liliopsida</taxon>
        <taxon>Poales</taxon>
        <taxon>Poaceae</taxon>
        <taxon>BOP clade</taxon>
        <taxon>Oryzoideae</taxon>
        <taxon>Oryzeae</taxon>
        <taxon>Oryzinae</taxon>
        <taxon>Oryza</taxon>
    </lineage>
</organism>
<feature type="region of interest" description="Disordered" evidence="1">
    <location>
        <begin position="27"/>
        <end position="59"/>
    </location>
</feature>
<evidence type="ECO:0000256" key="1">
    <source>
        <dbReference type="SAM" id="MobiDB-lite"/>
    </source>
</evidence>
<dbReference type="Proteomes" id="UP000026962">
    <property type="component" value="Chromosome 12"/>
</dbReference>
<accession>A0A0E0MMU3</accession>
<dbReference type="EnsemblPlants" id="OPUNC12G12010.1">
    <property type="protein sequence ID" value="OPUNC12G12010.1"/>
    <property type="gene ID" value="OPUNC12G12010"/>
</dbReference>
<proteinExistence type="predicted"/>
<sequence length="59" mass="6300">MSLPMGAAAAGNRLPICRLRRLRGLVNTPTPKSLAGEGHRHQELAPAHRSPVVSSPKTH</sequence>
<evidence type="ECO:0000313" key="2">
    <source>
        <dbReference type="EnsemblPlants" id="OPUNC12G12010.1"/>
    </source>
</evidence>
<evidence type="ECO:0000313" key="3">
    <source>
        <dbReference type="Proteomes" id="UP000026962"/>
    </source>
</evidence>
<dbReference type="HOGENOM" id="CLU_2964978_0_0_1"/>
<name>A0A0E0MMU3_ORYPU</name>
<reference evidence="2" key="1">
    <citation type="submission" date="2015-04" db="UniProtKB">
        <authorList>
            <consortium name="EnsemblPlants"/>
        </authorList>
    </citation>
    <scope>IDENTIFICATION</scope>
</reference>
<dbReference type="Gramene" id="OPUNC12G12010.1">
    <property type="protein sequence ID" value="OPUNC12G12010.1"/>
    <property type="gene ID" value="OPUNC12G12010"/>
</dbReference>